<dbReference type="Proteomes" id="UP001164539">
    <property type="component" value="Chromosome 14"/>
</dbReference>
<organism evidence="1 2">
    <name type="scientific">Melia azedarach</name>
    <name type="common">Chinaberry tree</name>
    <dbReference type="NCBI Taxonomy" id="155640"/>
    <lineage>
        <taxon>Eukaryota</taxon>
        <taxon>Viridiplantae</taxon>
        <taxon>Streptophyta</taxon>
        <taxon>Embryophyta</taxon>
        <taxon>Tracheophyta</taxon>
        <taxon>Spermatophyta</taxon>
        <taxon>Magnoliopsida</taxon>
        <taxon>eudicotyledons</taxon>
        <taxon>Gunneridae</taxon>
        <taxon>Pentapetalae</taxon>
        <taxon>rosids</taxon>
        <taxon>malvids</taxon>
        <taxon>Sapindales</taxon>
        <taxon>Meliaceae</taxon>
        <taxon>Melia</taxon>
    </lineage>
</organism>
<gene>
    <name evidence="1" type="ORF">OWV82_024416</name>
</gene>
<proteinExistence type="predicted"/>
<accession>A0ACC1WQJ5</accession>
<keyword evidence="2" id="KW-1185">Reference proteome</keyword>
<evidence type="ECO:0000313" key="1">
    <source>
        <dbReference type="EMBL" id="KAJ4701129.1"/>
    </source>
</evidence>
<evidence type="ECO:0000313" key="2">
    <source>
        <dbReference type="Proteomes" id="UP001164539"/>
    </source>
</evidence>
<comment type="caution">
    <text evidence="1">The sequence shown here is derived from an EMBL/GenBank/DDBJ whole genome shotgun (WGS) entry which is preliminary data.</text>
</comment>
<reference evidence="1 2" key="1">
    <citation type="journal article" date="2023" name="Science">
        <title>Complex scaffold remodeling in plant triterpene biosynthesis.</title>
        <authorList>
            <person name="De La Pena R."/>
            <person name="Hodgson H."/>
            <person name="Liu J.C."/>
            <person name="Stephenson M.J."/>
            <person name="Martin A.C."/>
            <person name="Owen C."/>
            <person name="Harkess A."/>
            <person name="Leebens-Mack J."/>
            <person name="Jimenez L.E."/>
            <person name="Osbourn A."/>
            <person name="Sattely E.S."/>
        </authorList>
    </citation>
    <scope>NUCLEOTIDE SEQUENCE [LARGE SCALE GENOMIC DNA]</scope>
    <source>
        <strain evidence="2">cv. JPN11</strain>
        <tissue evidence="1">Leaf</tissue>
    </source>
</reference>
<sequence>MKVTSEKVWPPGFRFHPTDEELVLYYLKKKICKRKIKMNIIAETDVYKWDPEELPGQSLLKTGDRQWFFFSPRDRKYPNGARSNRATRQGYWKATGKDRIITCSSRNVGVKKTLVFYKGRAPNGERTDWVMHEYTLDEEELKRCQNVKDYYALYKVFKKSGPGPKNGEQYGALFKEEDWVDDEDLVASKTGEQEIPAKQPNEVAAIDNVKLDNQVSAVLDDFEEFINQLADEPLPTEPQISCAYEAPQVGNLIGEEQTQSTLVNPSSGEVMFSKPVSVCNEQASFDFTQSASSNLHPHEASEVTSAPNNWEPALEICDEGFLEMDDLIGPEPTPAEKSVENLQFNEFDPLSELEQFHDMGMFFDDLGPDDQETITSALGNTMVNHLDHQFQSQPVVNQVDQQLQPSLMVNQMMNHLFLPNLMASQTDYQLQPHSLGAEHYGSQPWMQGLGAENISSQPWMHDQLNNSVAPAVSNQGIPCPPSSGLVHQPTGHPTEANQNQSGQEGGGTTSWFSSSLWAFVESIPTTPASASENPLVNRAFERMSSFSRMRINARNTNVARGDGTVTRSQASSSRGFLILSLFGALCAILWMFMGTIRVLGRSIFS</sequence>
<protein>
    <submittedName>
        <fullName evidence="1">NAC domain protein</fullName>
    </submittedName>
</protein>
<dbReference type="EMBL" id="CM051407">
    <property type="protein sequence ID" value="KAJ4701129.1"/>
    <property type="molecule type" value="Genomic_DNA"/>
</dbReference>
<name>A0ACC1WQJ5_MELAZ</name>